<accession>A0ABP0GEC5</accession>
<keyword evidence="2" id="KW-1185">Reference proteome</keyword>
<proteinExistence type="predicted"/>
<comment type="caution">
    <text evidence="1">The sequence shown here is derived from an EMBL/GenBank/DDBJ whole genome shotgun (WGS) entry which is preliminary data.</text>
</comment>
<sequence length="192" mass="21863">MKLRKKFNFKQCQAITSGEPINLSEDFKEDVGKDTDISGAGCEPTTAQLLVRPISSAVAIANDLKDVGQWPSRIDDTLGVSLVCQRSSVVQHLDSNVGETVTTEPYPRDSMVCHNHKPTFGKHLRQKRSCEDLVIENKGETLPLLNWYNNLEKHLRQNSEKRREEKQKRKAKCHFNEQRDDLCQEKESTILG</sequence>
<protein>
    <submittedName>
        <fullName evidence="1">Uncharacterized protein</fullName>
    </submittedName>
</protein>
<dbReference type="EMBL" id="CAWYQH010000114">
    <property type="protein sequence ID" value="CAK8690125.1"/>
    <property type="molecule type" value="Genomic_DNA"/>
</dbReference>
<name>A0ABP0GEC5_CLALP</name>
<organism evidence="1 2">
    <name type="scientific">Clavelina lepadiformis</name>
    <name type="common">Light-bulb sea squirt</name>
    <name type="synonym">Ascidia lepadiformis</name>
    <dbReference type="NCBI Taxonomy" id="159417"/>
    <lineage>
        <taxon>Eukaryota</taxon>
        <taxon>Metazoa</taxon>
        <taxon>Chordata</taxon>
        <taxon>Tunicata</taxon>
        <taxon>Ascidiacea</taxon>
        <taxon>Aplousobranchia</taxon>
        <taxon>Clavelinidae</taxon>
        <taxon>Clavelina</taxon>
    </lineage>
</organism>
<evidence type="ECO:0000313" key="2">
    <source>
        <dbReference type="Proteomes" id="UP001642483"/>
    </source>
</evidence>
<dbReference type="Proteomes" id="UP001642483">
    <property type="component" value="Unassembled WGS sequence"/>
</dbReference>
<evidence type="ECO:0000313" key="1">
    <source>
        <dbReference type="EMBL" id="CAK8690125.1"/>
    </source>
</evidence>
<gene>
    <name evidence="1" type="ORF">CVLEPA_LOCUS22762</name>
</gene>
<reference evidence="1 2" key="1">
    <citation type="submission" date="2024-02" db="EMBL/GenBank/DDBJ databases">
        <authorList>
            <person name="Daric V."/>
            <person name="Darras S."/>
        </authorList>
    </citation>
    <scope>NUCLEOTIDE SEQUENCE [LARGE SCALE GENOMIC DNA]</scope>
</reference>